<comment type="subcellular location">
    <subcellularLocation>
        <location evidence="1">Cell membrane</location>
        <topology evidence="1">Multi-pass membrane protein</topology>
    </subcellularLocation>
</comment>
<dbReference type="GO" id="GO:0015658">
    <property type="term" value="F:branched-chain amino acid transmembrane transporter activity"/>
    <property type="evidence" value="ECO:0007669"/>
    <property type="project" value="InterPro"/>
</dbReference>
<feature type="transmembrane region" description="Helical" evidence="6">
    <location>
        <begin position="42"/>
        <end position="62"/>
    </location>
</feature>
<sequence>MKIRTLFSELAKALGNAIWFLVLLFPLMVMKVNVIGGKALVTFRWNFVPVLFITAFVLSFIWKRALIWNEHRQDKIPSQTFSYKIKVTLQLYFKNKAIKIGSTLLLIAFVGVFPFLFGMYHTNVMITALIYVILALGLNIVVGLGGLLNLGYAAFFAVGAYTYGLLWKYVGPSFVSAGVDTGWLFWIALPLAGIIATIFGILLSLPVLRLRGDYLAIITLAFGEIVRMVLQNSGQITGGATGISLIPRPWFFGMKLAPKQAAVYIYYIVVVLVIFTIYVVRRIEDSRVGRALEAMREDEIACQAMGIDLVRNKLITFALGAFFAGIAGVVLAAQTTYINPDSFTLWESIIILMAIVIGGTGSIPGAIGGAMLLKLLPEYFRPLAQYRMLIYGVAMILVIIFKSDGLLPRHRKQYTFKEKSDSNASAGAAK</sequence>
<proteinExistence type="predicted"/>
<feature type="transmembrane region" description="Helical" evidence="6">
    <location>
        <begin position="261"/>
        <end position="280"/>
    </location>
</feature>
<dbReference type="EMBL" id="DSVL01000118">
    <property type="protein sequence ID" value="HFH28616.1"/>
    <property type="molecule type" value="Genomic_DNA"/>
</dbReference>
<evidence type="ECO:0000256" key="5">
    <source>
        <dbReference type="ARBA" id="ARBA00023136"/>
    </source>
</evidence>
<reference evidence="7" key="1">
    <citation type="journal article" date="2020" name="mSystems">
        <title>Genome- and Community-Level Interaction Insights into Carbon Utilization and Element Cycling Functions of Hydrothermarchaeota in Hydrothermal Sediment.</title>
        <authorList>
            <person name="Zhou Z."/>
            <person name="Liu Y."/>
            <person name="Xu W."/>
            <person name="Pan J."/>
            <person name="Luo Z.H."/>
            <person name="Li M."/>
        </authorList>
    </citation>
    <scope>NUCLEOTIDE SEQUENCE [LARGE SCALE GENOMIC DNA]</scope>
    <source>
        <strain evidence="7">SpSt-503</strain>
    </source>
</reference>
<gene>
    <name evidence="7" type="ORF">ENS59_03780</name>
</gene>
<feature type="transmembrane region" description="Helical" evidence="6">
    <location>
        <begin position="349"/>
        <end position="376"/>
    </location>
</feature>
<dbReference type="InterPro" id="IPR043428">
    <property type="entry name" value="LivM-like"/>
</dbReference>
<evidence type="ECO:0000256" key="4">
    <source>
        <dbReference type="ARBA" id="ARBA00022989"/>
    </source>
</evidence>
<accession>A0A7C3E8M0</accession>
<keyword evidence="2" id="KW-1003">Cell membrane</keyword>
<dbReference type="InterPro" id="IPR001851">
    <property type="entry name" value="ABC_transp_permease"/>
</dbReference>
<dbReference type="GO" id="GO:0005886">
    <property type="term" value="C:plasma membrane"/>
    <property type="evidence" value="ECO:0007669"/>
    <property type="project" value="UniProtKB-SubCell"/>
</dbReference>
<evidence type="ECO:0000256" key="6">
    <source>
        <dbReference type="SAM" id="Phobius"/>
    </source>
</evidence>
<dbReference type="PANTHER" id="PTHR30482:SF20">
    <property type="entry name" value="HIGH-AFFINITY BRANCHED-CHAIN AMINO ACID TRANSPORT SYSTEM PERMEASE PROTEIN LIVM"/>
    <property type="match status" value="1"/>
</dbReference>
<feature type="transmembrane region" description="Helical" evidence="6">
    <location>
        <begin position="152"/>
        <end position="171"/>
    </location>
</feature>
<feature type="transmembrane region" description="Helical" evidence="6">
    <location>
        <begin position="388"/>
        <end position="407"/>
    </location>
</feature>
<feature type="transmembrane region" description="Helical" evidence="6">
    <location>
        <begin position="212"/>
        <end position="230"/>
    </location>
</feature>
<keyword evidence="5 6" id="KW-0472">Membrane</keyword>
<comment type="caution">
    <text evidence="7">The sequence shown here is derived from an EMBL/GenBank/DDBJ whole genome shotgun (WGS) entry which is preliminary data.</text>
</comment>
<organism evidence="7">
    <name type="scientific">Gracilinema caldarium</name>
    <dbReference type="NCBI Taxonomy" id="215591"/>
    <lineage>
        <taxon>Bacteria</taxon>
        <taxon>Pseudomonadati</taxon>
        <taxon>Spirochaetota</taxon>
        <taxon>Spirochaetia</taxon>
        <taxon>Spirochaetales</taxon>
        <taxon>Breznakiellaceae</taxon>
        <taxon>Gracilinema</taxon>
    </lineage>
</organism>
<feature type="transmembrane region" description="Helical" evidence="6">
    <location>
        <begin position="100"/>
        <end position="120"/>
    </location>
</feature>
<evidence type="ECO:0000313" key="7">
    <source>
        <dbReference type="EMBL" id="HFH28616.1"/>
    </source>
</evidence>
<dbReference type="PANTHER" id="PTHR30482">
    <property type="entry name" value="HIGH-AFFINITY BRANCHED-CHAIN AMINO ACID TRANSPORT SYSTEM PERMEASE"/>
    <property type="match status" value="1"/>
</dbReference>
<feature type="transmembrane region" description="Helical" evidence="6">
    <location>
        <begin position="183"/>
        <end position="205"/>
    </location>
</feature>
<feature type="transmembrane region" description="Helical" evidence="6">
    <location>
        <begin position="314"/>
        <end position="337"/>
    </location>
</feature>
<dbReference type="Pfam" id="PF02653">
    <property type="entry name" value="BPD_transp_2"/>
    <property type="match status" value="1"/>
</dbReference>
<dbReference type="AlphaFoldDB" id="A0A7C3E8M0"/>
<evidence type="ECO:0000256" key="2">
    <source>
        <dbReference type="ARBA" id="ARBA00022475"/>
    </source>
</evidence>
<name>A0A7C3E8M0_9SPIR</name>
<evidence type="ECO:0000256" key="1">
    <source>
        <dbReference type="ARBA" id="ARBA00004651"/>
    </source>
</evidence>
<protein>
    <submittedName>
        <fullName evidence="7">Branched-chain amino acid ABC transporter permease</fullName>
    </submittedName>
</protein>
<keyword evidence="3 6" id="KW-0812">Transmembrane</keyword>
<keyword evidence="4 6" id="KW-1133">Transmembrane helix</keyword>
<feature type="transmembrane region" description="Helical" evidence="6">
    <location>
        <begin position="126"/>
        <end position="145"/>
    </location>
</feature>
<evidence type="ECO:0000256" key="3">
    <source>
        <dbReference type="ARBA" id="ARBA00022692"/>
    </source>
</evidence>
<feature type="transmembrane region" description="Helical" evidence="6">
    <location>
        <begin position="12"/>
        <end position="30"/>
    </location>
</feature>
<dbReference type="CDD" id="cd06581">
    <property type="entry name" value="TM_PBP1_LivM_like"/>
    <property type="match status" value="1"/>
</dbReference>